<dbReference type="InterPro" id="IPR051448">
    <property type="entry name" value="CdaR-like_regulators"/>
</dbReference>
<feature type="domain" description="PucR C-terminal helix-turn-helix" evidence="1">
    <location>
        <begin position="341"/>
        <end position="398"/>
    </location>
</feature>
<dbReference type="AlphaFoldDB" id="A0AAJ1X411"/>
<gene>
    <name evidence="3" type="ORF">QE405_002396</name>
</gene>
<evidence type="ECO:0000313" key="3">
    <source>
        <dbReference type="EMBL" id="MDQ1105112.1"/>
    </source>
</evidence>
<dbReference type="Gene3D" id="1.10.10.2840">
    <property type="entry name" value="PucR C-terminal helix-turn-helix domain"/>
    <property type="match status" value="1"/>
</dbReference>
<organism evidence="3 4">
    <name type="scientific">Nocardioides zeae</name>
    <dbReference type="NCBI Taxonomy" id="1457234"/>
    <lineage>
        <taxon>Bacteria</taxon>
        <taxon>Bacillati</taxon>
        <taxon>Actinomycetota</taxon>
        <taxon>Actinomycetes</taxon>
        <taxon>Propionibacteriales</taxon>
        <taxon>Nocardioidaceae</taxon>
        <taxon>Nocardioides</taxon>
    </lineage>
</organism>
<evidence type="ECO:0008006" key="5">
    <source>
        <dbReference type="Google" id="ProtNLM"/>
    </source>
</evidence>
<dbReference type="PANTHER" id="PTHR33744:SF1">
    <property type="entry name" value="DNA-BINDING TRANSCRIPTIONAL ACTIVATOR ADER"/>
    <property type="match status" value="1"/>
</dbReference>
<protein>
    <recommendedName>
        <fullName evidence="5">PucR family transcriptional regulator</fullName>
    </recommendedName>
</protein>
<proteinExistence type="predicted"/>
<evidence type="ECO:0000313" key="4">
    <source>
        <dbReference type="Proteomes" id="UP001239215"/>
    </source>
</evidence>
<dbReference type="Proteomes" id="UP001239215">
    <property type="component" value="Unassembled WGS sequence"/>
</dbReference>
<dbReference type="InterPro" id="IPR042070">
    <property type="entry name" value="PucR_C-HTH_sf"/>
</dbReference>
<dbReference type="PANTHER" id="PTHR33744">
    <property type="entry name" value="CARBOHYDRATE DIACID REGULATOR"/>
    <property type="match status" value="1"/>
</dbReference>
<dbReference type="RefSeq" id="WP_307201045.1">
    <property type="nucleotide sequence ID" value="NZ_JAUTAN010000001.1"/>
</dbReference>
<sequence>MVDGDAAPCPLARAHGLAPGLAAAYRPRVADFSRGLAEQVVETVAGFAHPTLRPVVTEAVVLAVTAFVDALAGAPVRTGELARHFDRLGRLEAAAGHDLDAMQAAHQVATQQGWTELRRRAAELAAPSALVDGLTGVLLAYQRWLHDQAVRGYVEERRAAAPRVAAEEPRTRLFAALLAGATPARLGTLAQEAGISWPPPGPLVAVVTETGQGAARAAQVAAVEPFRDDLLAGVLRGRAVLVVAQRAAADVAAALARRGRRPVALGWGGRPDEVPHGVRWAVRALRLVRSGVIPLPPDGVVRCAEHRETLWLHADEALLEQVTSDLLAPLDACKPAQRDALAETLLVWLQTRGSAPVLAEQLGVHHQTVRHRMRRLRELLGDAVDDPATASVLLPALDAERARGGARSG</sequence>
<evidence type="ECO:0000259" key="1">
    <source>
        <dbReference type="Pfam" id="PF13556"/>
    </source>
</evidence>
<evidence type="ECO:0000259" key="2">
    <source>
        <dbReference type="Pfam" id="PF25906"/>
    </source>
</evidence>
<comment type="caution">
    <text evidence="3">The sequence shown here is derived from an EMBL/GenBank/DDBJ whole genome shotgun (WGS) entry which is preliminary data.</text>
</comment>
<dbReference type="Pfam" id="PF25906">
    <property type="entry name" value="PucR-like_N"/>
    <property type="match status" value="1"/>
</dbReference>
<name>A0AAJ1X411_9ACTN</name>
<dbReference type="InterPro" id="IPR025736">
    <property type="entry name" value="PucR_C-HTH_dom"/>
</dbReference>
<dbReference type="Pfam" id="PF13556">
    <property type="entry name" value="HTH_30"/>
    <property type="match status" value="1"/>
</dbReference>
<feature type="domain" description="PucR-like N-terminal" evidence="2">
    <location>
        <begin position="17"/>
        <end position="178"/>
    </location>
</feature>
<dbReference type="EMBL" id="JAUTAN010000001">
    <property type="protein sequence ID" value="MDQ1105112.1"/>
    <property type="molecule type" value="Genomic_DNA"/>
</dbReference>
<accession>A0AAJ1X411</accession>
<dbReference type="InterPro" id="IPR058663">
    <property type="entry name" value="PucR-like_N"/>
</dbReference>
<reference evidence="3" key="1">
    <citation type="submission" date="2023-07" db="EMBL/GenBank/DDBJ databases">
        <title>Functional and genomic diversity of the sorghum phyllosphere microbiome.</title>
        <authorList>
            <person name="Shade A."/>
        </authorList>
    </citation>
    <scope>NUCLEOTIDE SEQUENCE</scope>
    <source>
        <strain evidence="3">SORGH_AS_1067</strain>
    </source>
</reference>